<keyword evidence="1" id="KW-0812">Transmembrane</keyword>
<name>A0A829GAZ6_LACPA</name>
<dbReference type="AlphaFoldDB" id="A0A829GAZ6"/>
<evidence type="ECO:0000313" key="2">
    <source>
        <dbReference type="EMBL" id="EPC47421.1"/>
    </source>
</evidence>
<gene>
    <name evidence="2" type="ORF">Lpp123_18395</name>
</gene>
<evidence type="ECO:0000313" key="3">
    <source>
        <dbReference type="Proteomes" id="UP000014316"/>
    </source>
</evidence>
<comment type="caution">
    <text evidence="2">The sequence shown here is derived from an EMBL/GenBank/DDBJ whole genome shotgun (WGS) entry which is preliminary data.</text>
</comment>
<accession>A0A829GAZ6</accession>
<protein>
    <submittedName>
        <fullName evidence="2">Uncharacterized protein</fullName>
    </submittedName>
</protein>
<keyword evidence="1" id="KW-0472">Membrane</keyword>
<proteinExistence type="predicted"/>
<feature type="transmembrane region" description="Helical" evidence="1">
    <location>
        <begin position="12"/>
        <end position="38"/>
    </location>
</feature>
<reference evidence="2 3" key="1">
    <citation type="journal article" date="2013" name="PLoS ONE">
        <title>Lactobacillus paracasei comparative genomics: towards species pan-genome definition and exploitation of diversity.</title>
        <authorList>
            <person name="Smokvina T."/>
            <person name="Wels M."/>
            <person name="Polka J."/>
            <person name="Chervaux C."/>
            <person name="Brisse S."/>
            <person name="Boekhorst J."/>
            <person name="van Hylckama Vlieg J.E."/>
            <person name="Siezen R.J."/>
        </authorList>
    </citation>
    <scope>NUCLEOTIDE SEQUENCE [LARGE SCALE GENOMIC DNA]</scope>
    <source>
        <strain evidence="2 3">Lpp123</strain>
    </source>
</reference>
<organism evidence="2 3">
    <name type="scientific">Lacticaseibacillus paracasei subsp. paracasei Lpp123</name>
    <dbReference type="NCBI Taxonomy" id="1256201"/>
    <lineage>
        <taxon>Bacteria</taxon>
        <taxon>Bacillati</taxon>
        <taxon>Bacillota</taxon>
        <taxon>Bacilli</taxon>
        <taxon>Lactobacillales</taxon>
        <taxon>Lactobacillaceae</taxon>
        <taxon>Lacticaseibacillus</taxon>
    </lineage>
</organism>
<sequence>MYFLVLCRVLFGVVSCTFWCCVVYFLVLCRVLFGVVLVHLDPRLSHSRLPKYLKYLKVFRSIYSAREACVCVLLVNNHKRPWGEPLPKPHTKSWSLCSLKRCGCATFNSGFACALRLRGSEEPQLKLR</sequence>
<dbReference type="Proteomes" id="UP000014316">
    <property type="component" value="Unassembled WGS sequence"/>
</dbReference>
<dbReference type="EMBL" id="ANJW01001107">
    <property type="protein sequence ID" value="EPC47421.1"/>
    <property type="molecule type" value="Genomic_DNA"/>
</dbReference>
<keyword evidence="1" id="KW-1133">Transmembrane helix</keyword>
<evidence type="ECO:0000256" key="1">
    <source>
        <dbReference type="SAM" id="Phobius"/>
    </source>
</evidence>